<keyword evidence="5 6" id="KW-0472">Membrane</keyword>
<evidence type="ECO:0000256" key="3">
    <source>
        <dbReference type="ARBA" id="ARBA00022692"/>
    </source>
</evidence>
<dbReference type="EMBL" id="JAKNCT010000004">
    <property type="protein sequence ID" value="MCG5030594.1"/>
    <property type="molecule type" value="Genomic_DNA"/>
</dbReference>
<evidence type="ECO:0000256" key="5">
    <source>
        <dbReference type="ARBA" id="ARBA00023136"/>
    </source>
</evidence>
<dbReference type="PANTHER" id="PTHR10283">
    <property type="entry name" value="SOLUTE CARRIER FAMILY 13 MEMBER"/>
    <property type="match status" value="1"/>
</dbReference>
<feature type="transmembrane region" description="Helical" evidence="6">
    <location>
        <begin position="94"/>
        <end position="112"/>
    </location>
</feature>
<evidence type="ECO:0000256" key="1">
    <source>
        <dbReference type="ARBA" id="ARBA00004141"/>
    </source>
</evidence>
<evidence type="ECO:0000256" key="6">
    <source>
        <dbReference type="SAM" id="Phobius"/>
    </source>
</evidence>
<feature type="domain" description="Citrate transporter-like" evidence="7">
    <location>
        <begin position="1"/>
        <end position="244"/>
    </location>
</feature>
<keyword evidence="9" id="KW-1185">Reference proteome</keyword>
<feature type="transmembrane region" description="Helical" evidence="6">
    <location>
        <begin position="156"/>
        <end position="181"/>
    </location>
</feature>
<dbReference type="InterPro" id="IPR004680">
    <property type="entry name" value="Cit_transptr-like_dom"/>
</dbReference>
<sequence length="301" mass="32170">MLAIVWGAGIGDFGSPLGGSANLVALSYIESYIGHEFMYIDWLYRFVPILALVFAINLAVILRLSPKGKNLHGGADYFKETYRGFGAMRRGEKIGLALFVAATVLAFARPLYAAWLPGMKPAYVFFALGMLTFVLKDERHEWMLTWAEAEKGIMWGMIFLFAGGLALGRLITETGAALVIAKGLALLPLHGGLETMLSVTAFGTVLSEISSNTAAASIAIPVVQGLAAELSMNPIPYLLASIIAVNCAYVLPVSIRAIGVSYGLSADALLREGLIVSVLTVIAVSLACWAAMLFWPAFSTL</sequence>
<proteinExistence type="predicted"/>
<keyword evidence="3 6" id="KW-0812">Transmembrane</keyword>
<dbReference type="RefSeq" id="WP_237978251.1">
    <property type="nucleotide sequence ID" value="NZ_JAKNCT010000004.1"/>
</dbReference>
<gene>
    <name evidence="8" type="ORF">MAF45_03930</name>
</gene>
<protein>
    <recommendedName>
        <fullName evidence="7">Citrate transporter-like domain-containing protein</fullName>
    </recommendedName>
</protein>
<comment type="subcellular location">
    <subcellularLocation>
        <location evidence="1">Membrane</location>
        <topology evidence="1">Multi-pass membrane protein</topology>
    </subcellularLocation>
</comment>
<dbReference type="Proteomes" id="UP001297600">
    <property type="component" value="Unassembled WGS sequence"/>
</dbReference>
<dbReference type="Pfam" id="PF03600">
    <property type="entry name" value="CitMHS"/>
    <property type="match status" value="1"/>
</dbReference>
<organism evidence="8 9">
    <name type="scientific">Mesosutterella porci</name>
    <dbReference type="NCBI Taxonomy" id="2915351"/>
    <lineage>
        <taxon>Bacteria</taxon>
        <taxon>Pseudomonadati</taxon>
        <taxon>Pseudomonadota</taxon>
        <taxon>Betaproteobacteria</taxon>
        <taxon>Burkholderiales</taxon>
        <taxon>Sutterellaceae</taxon>
        <taxon>Mesosutterella</taxon>
    </lineage>
</organism>
<accession>A0ABS9MPP9</accession>
<evidence type="ECO:0000256" key="2">
    <source>
        <dbReference type="ARBA" id="ARBA00022448"/>
    </source>
</evidence>
<evidence type="ECO:0000313" key="9">
    <source>
        <dbReference type="Proteomes" id="UP001297600"/>
    </source>
</evidence>
<evidence type="ECO:0000256" key="4">
    <source>
        <dbReference type="ARBA" id="ARBA00022989"/>
    </source>
</evidence>
<keyword evidence="4 6" id="KW-1133">Transmembrane helix</keyword>
<feature type="transmembrane region" description="Helical" evidence="6">
    <location>
        <begin position="235"/>
        <end position="255"/>
    </location>
</feature>
<evidence type="ECO:0000313" key="8">
    <source>
        <dbReference type="EMBL" id="MCG5030594.1"/>
    </source>
</evidence>
<comment type="caution">
    <text evidence="8">The sequence shown here is derived from an EMBL/GenBank/DDBJ whole genome shotgun (WGS) entry which is preliminary data.</text>
</comment>
<evidence type="ECO:0000259" key="7">
    <source>
        <dbReference type="Pfam" id="PF03600"/>
    </source>
</evidence>
<keyword evidence="2" id="KW-0813">Transport</keyword>
<feature type="transmembrane region" description="Helical" evidence="6">
    <location>
        <begin position="42"/>
        <end position="62"/>
    </location>
</feature>
<dbReference type="PANTHER" id="PTHR10283:SF82">
    <property type="entry name" value="SOLUTE CARRIER FAMILY 13 MEMBER 2"/>
    <property type="match status" value="1"/>
</dbReference>
<feature type="transmembrane region" description="Helical" evidence="6">
    <location>
        <begin position="275"/>
        <end position="298"/>
    </location>
</feature>
<name>A0ABS9MPP9_9BURK</name>
<reference evidence="8 9" key="1">
    <citation type="submission" date="2022-02" db="EMBL/GenBank/DDBJ databases">
        <title>Mesosutterella porci, a novel member of the family Sutterellaceae from pig feces.</title>
        <authorList>
            <person name="Wylensek D."/>
            <person name="Clavel T."/>
        </authorList>
    </citation>
    <scope>NUCLEOTIDE SEQUENCE [LARGE SCALE GENOMIC DNA]</scope>
    <source>
        <strain evidence="9">oilRF-744-wt-GAM-9</strain>
    </source>
</reference>